<protein>
    <submittedName>
        <fullName evidence="6">DoxX family protein</fullName>
    </submittedName>
</protein>
<dbReference type="AlphaFoldDB" id="A0A2T4DCH8"/>
<evidence type="ECO:0000256" key="5">
    <source>
        <dbReference type="SAM" id="Phobius"/>
    </source>
</evidence>
<dbReference type="InterPro" id="IPR032808">
    <property type="entry name" value="DoxX"/>
</dbReference>
<evidence type="ECO:0000313" key="7">
    <source>
        <dbReference type="Proteomes" id="UP000240608"/>
    </source>
</evidence>
<evidence type="ECO:0000313" key="6">
    <source>
        <dbReference type="EMBL" id="PTB91549.1"/>
    </source>
</evidence>
<keyword evidence="3 5" id="KW-1133">Transmembrane helix</keyword>
<reference evidence="6 7" key="1">
    <citation type="submission" date="2018-03" db="EMBL/GenBank/DDBJ databases">
        <title>Cross-interface Injection: A General Nanoliter Liquid Handling Method Applied to Single Cells Genome Amplification Automated Nanoliter Liquid Handling Applied to Single Cell Multiple Displacement Amplification.</title>
        <authorList>
            <person name="Yun J."/>
            <person name="Xu P."/>
            <person name="Xu J."/>
            <person name="Dai X."/>
            <person name="Wang Y."/>
            <person name="Zheng X."/>
            <person name="Cao C."/>
            <person name="Yi Q."/>
            <person name="Zhu Y."/>
            <person name="Wang L."/>
            <person name="Dong Z."/>
            <person name="Huang Y."/>
            <person name="Huang L."/>
            <person name="Du W."/>
        </authorList>
    </citation>
    <scope>NUCLEOTIDE SEQUENCE [LARGE SCALE GENOMIC DNA]</scope>
    <source>
        <strain evidence="6 7">Z-D1-2</strain>
    </source>
</reference>
<feature type="transmembrane region" description="Helical" evidence="5">
    <location>
        <begin position="9"/>
        <end position="28"/>
    </location>
</feature>
<dbReference type="Proteomes" id="UP000240608">
    <property type="component" value="Unassembled WGS sequence"/>
</dbReference>
<accession>A0A2T4DCH8</accession>
<name>A0A2T4DCH8_9BACT</name>
<dbReference type="EMBL" id="PYVU01000352">
    <property type="protein sequence ID" value="PTB91549.1"/>
    <property type="molecule type" value="Genomic_DNA"/>
</dbReference>
<proteinExistence type="predicted"/>
<evidence type="ECO:0000256" key="1">
    <source>
        <dbReference type="ARBA" id="ARBA00004141"/>
    </source>
</evidence>
<dbReference type="GO" id="GO:0016020">
    <property type="term" value="C:membrane"/>
    <property type="evidence" value="ECO:0007669"/>
    <property type="project" value="UniProtKB-SubCell"/>
</dbReference>
<evidence type="ECO:0000256" key="2">
    <source>
        <dbReference type="ARBA" id="ARBA00022692"/>
    </source>
</evidence>
<evidence type="ECO:0000256" key="4">
    <source>
        <dbReference type="ARBA" id="ARBA00023136"/>
    </source>
</evidence>
<dbReference type="Pfam" id="PF13564">
    <property type="entry name" value="DoxX_2"/>
    <property type="match status" value="1"/>
</dbReference>
<evidence type="ECO:0000256" key="3">
    <source>
        <dbReference type="ARBA" id="ARBA00022989"/>
    </source>
</evidence>
<comment type="subcellular location">
    <subcellularLocation>
        <location evidence="1">Membrane</location>
        <topology evidence="1">Multi-pass membrane protein</topology>
    </subcellularLocation>
</comment>
<feature type="transmembrane region" description="Helical" evidence="5">
    <location>
        <begin position="75"/>
        <end position="94"/>
    </location>
</feature>
<keyword evidence="2 5" id="KW-0812">Transmembrane</keyword>
<keyword evidence="4 5" id="KW-0472">Membrane</keyword>
<gene>
    <name evidence="6" type="ORF">C9994_15345</name>
</gene>
<feature type="transmembrane region" description="Helical" evidence="5">
    <location>
        <begin position="100"/>
        <end position="118"/>
    </location>
</feature>
<feature type="transmembrane region" description="Helical" evidence="5">
    <location>
        <begin position="48"/>
        <end position="68"/>
    </location>
</feature>
<organism evidence="6 7">
    <name type="scientific">Marivirga lumbricoides</name>
    <dbReference type="NCBI Taxonomy" id="1046115"/>
    <lineage>
        <taxon>Bacteria</taxon>
        <taxon>Pseudomonadati</taxon>
        <taxon>Bacteroidota</taxon>
        <taxon>Cytophagia</taxon>
        <taxon>Cytophagales</taxon>
        <taxon>Marivirgaceae</taxon>
        <taxon>Marivirga</taxon>
    </lineage>
</organism>
<sequence length="132" mass="14495">MKTTKPTKIIYWISTGIIFLFEGVLVALTSQTEFAKEGIRHLGYPEYFGVLLAILKVAGAIVLILPMISARIKEWAYAGFAITIIAAAVSHWAVDGFGGQTIFPIVFFAILATSYITYHKLQKNTIAAVKTI</sequence>
<comment type="caution">
    <text evidence="6">The sequence shown here is derived from an EMBL/GenBank/DDBJ whole genome shotgun (WGS) entry which is preliminary data.</text>
</comment>